<evidence type="ECO:0000313" key="2">
    <source>
        <dbReference type="EMBL" id="TNN29746.1"/>
    </source>
</evidence>
<reference evidence="2 3" key="1">
    <citation type="submission" date="2019-03" db="EMBL/GenBank/DDBJ databases">
        <title>First draft genome of Liparis tanakae, snailfish: a comprehensive survey of snailfish specific genes.</title>
        <authorList>
            <person name="Kim W."/>
            <person name="Song I."/>
            <person name="Jeong J.-H."/>
            <person name="Kim D."/>
            <person name="Kim S."/>
            <person name="Ryu S."/>
            <person name="Song J.Y."/>
            <person name="Lee S.K."/>
        </authorList>
    </citation>
    <scope>NUCLEOTIDE SEQUENCE [LARGE SCALE GENOMIC DNA]</scope>
    <source>
        <tissue evidence="2">Muscle</tissue>
    </source>
</reference>
<proteinExistence type="predicted"/>
<keyword evidence="3" id="KW-1185">Reference proteome</keyword>
<organism evidence="2 3">
    <name type="scientific">Liparis tanakae</name>
    <name type="common">Tanaka's snailfish</name>
    <dbReference type="NCBI Taxonomy" id="230148"/>
    <lineage>
        <taxon>Eukaryota</taxon>
        <taxon>Metazoa</taxon>
        <taxon>Chordata</taxon>
        <taxon>Craniata</taxon>
        <taxon>Vertebrata</taxon>
        <taxon>Euteleostomi</taxon>
        <taxon>Actinopterygii</taxon>
        <taxon>Neopterygii</taxon>
        <taxon>Teleostei</taxon>
        <taxon>Neoteleostei</taxon>
        <taxon>Acanthomorphata</taxon>
        <taxon>Eupercaria</taxon>
        <taxon>Perciformes</taxon>
        <taxon>Cottioidei</taxon>
        <taxon>Cottales</taxon>
        <taxon>Liparidae</taxon>
        <taxon>Liparis</taxon>
    </lineage>
</organism>
<dbReference type="EMBL" id="SRLO01005262">
    <property type="protein sequence ID" value="TNN29746.1"/>
    <property type="molecule type" value="Genomic_DNA"/>
</dbReference>
<dbReference type="Proteomes" id="UP000314294">
    <property type="component" value="Unassembled WGS sequence"/>
</dbReference>
<dbReference type="AlphaFoldDB" id="A0A4Z2ELH6"/>
<feature type="region of interest" description="Disordered" evidence="1">
    <location>
        <begin position="1"/>
        <end position="21"/>
    </location>
</feature>
<accession>A0A4Z2ELH6</accession>
<name>A0A4Z2ELH6_9TELE</name>
<sequence>MSSFTGGAAPGSGSTFTHRRRGEGLMKRLQLLKGHEHDWRRWEAVWRHREEETGSSRTTRQQNVDLHRGQSLTWSMSCRSGKKGMFLAHSTALNSSRAASSQMFSMPIRLFPCMHCAP</sequence>
<evidence type="ECO:0000256" key="1">
    <source>
        <dbReference type="SAM" id="MobiDB-lite"/>
    </source>
</evidence>
<protein>
    <submittedName>
        <fullName evidence="2">Uncharacterized protein</fullName>
    </submittedName>
</protein>
<evidence type="ECO:0000313" key="3">
    <source>
        <dbReference type="Proteomes" id="UP000314294"/>
    </source>
</evidence>
<comment type="caution">
    <text evidence="2">The sequence shown here is derived from an EMBL/GenBank/DDBJ whole genome shotgun (WGS) entry which is preliminary data.</text>
</comment>
<gene>
    <name evidence="2" type="ORF">EYF80_060104</name>
</gene>